<organism evidence="3">
    <name type="scientific">Perkinsus marinus (strain ATCC 50983 / TXsc)</name>
    <dbReference type="NCBI Taxonomy" id="423536"/>
    <lineage>
        <taxon>Eukaryota</taxon>
        <taxon>Sar</taxon>
        <taxon>Alveolata</taxon>
        <taxon>Perkinsozoa</taxon>
        <taxon>Perkinsea</taxon>
        <taxon>Perkinsida</taxon>
        <taxon>Perkinsidae</taxon>
        <taxon>Perkinsus</taxon>
    </lineage>
</organism>
<dbReference type="EMBL" id="GG675767">
    <property type="protein sequence ID" value="EER12995.1"/>
    <property type="molecule type" value="Genomic_DNA"/>
</dbReference>
<dbReference type="GeneID" id="9056272"/>
<feature type="region of interest" description="Disordered" evidence="1">
    <location>
        <begin position="36"/>
        <end position="69"/>
    </location>
</feature>
<evidence type="ECO:0000313" key="2">
    <source>
        <dbReference type="EMBL" id="EER12995.1"/>
    </source>
</evidence>
<name>C5KR94_PERM5</name>
<evidence type="ECO:0000256" key="1">
    <source>
        <dbReference type="SAM" id="MobiDB-lite"/>
    </source>
</evidence>
<proteinExistence type="predicted"/>
<feature type="region of interest" description="Disordered" evidence="1">
    <location>
        <begin position="94"/>
        <end position="128"/>
    </location>
</feature>
<reference evidence="2 3" key="1">
    <citation type="submission" date="2008-07" db="EMBL/GenBank/DDBJ databases">
        <authorList>
            <person name="El-Sayed N."/>
            <person name="Caler E."/>
            <person name="Inman J."/>
            <person name="Amedeo P."/>
            <person name="Hass B."/>
            <person name="Wortman J."/>
        </authorList>
    </citation>
    <scope>NUCLEOTIDE SEQUENCE [LARGE SCALE GENOMIC DNA]</scope>
    <source>
        <strain evidence="3">ATCC 50983 / TXsc</strain>
    </source>
</reference>
<evidence type="ECO:0000313" key="3">
    <source>
        <dbReference type="Proteomes" id="UP000007800"/>
    </source>
</evidence>
<gene>
    <name evidence="2" type="ORF">Pmar_PMAR019524</name>
</gene>
<dbReference type="InParanoid" id="C5KR94"/>
<keyword evidence="3" id="KW-1185">Reference proteome</keyword>
<protein>
    <submittedName>
        <fullName evidence="2">Uncharacterized protein</fullName>
    </submittedName>
</protein>
<accession>C5KR94</accession>
<sequence length="356" mass="39083">MVVVVPEDDHTAVDDPARCGADGHVRDATQLELRGGGAVSDGVGANTVAPPRPSALQPSETSPLGHVRRPVLNNTWPPYTEELIASSRYCGRNQNRGTTSSHAGTTVSPTVTITPHQKPMVSSGSCGMPTSARVGGSTNIGNDMSAYWHVLLWSPLDPSTRKPPWEGLHSQATSPPSGIHLMDGTAMLRMYGPMSFSVFREAVKTTTTRVTFIEGKAGDSWLCDKIRESIQAFIRMDHPSVSFRAAYDTLQVYAPILVRGPSSFNLWAALANHGQVYSPPNPPTWGWTTTELGSDWHWVTSARVLTRGVAKKELKLKRPLEKKPRKEGEPIWTDLFLERAIPWLNEAPMWFHHVPP</sequence>
<dbReference type="AlphaFoldDB" id="C5KR94"/>
<dbReference type="RefSeq" id="XP_002781200.1">
    <property type="nucleotide sequence ID" value="XM_002781154.1"/>
</dbReference>
<dbReference type="Proteomes" id="UP000007800">
    <property type="component" value="Unassembled WGS sequence"/>
</dbReference>
<feature type="compositionally biased region" description="Polar residues" evidence="1">
    <location>
        <begin position="94"/>
        <end position="125"/>
    </location>
</feature>